<evidence type="ECO:0000256" key="2">
    <source>
        <dbReference type="ARBA" id="ARBA00022801"/>
    </source>
</evidence>
<dbReference type="GO" id="GO:0006508">
    <property type="term" value="P:proteolysis"/>
    <property type="evidence" value="ECO:0007669"/>
    <property type="project" value="UniProtKB-KW"/>
</dbReference>
<accession>A0AA35RMD8</accession>
<sequence>MRMNAGLNYQVRQGARDIRQIYGEEGGLDAMRQAKQETLQSIYQILCIHLGNPPANFNWQWKDKDGEFHRDGAMTPLEFAEKYITTPMDEYVCLVHDPREGNPPGRTYTVQYLGNVVDGTRIKYLNVDVELMKDIAMRMLQDGMPVWMGCDTGKQMHRDKGLWDADLFDYGSVYNAEFSMDKAERLEYHQTAMTHAMLFTGVDVVEGKPRRWRVENSWDDKVGDKGFFLMNDSWFAEYMFEIAAPKSYLPEDLQAALDVEPVVLPPWDPMGSLAER</sequence>
<protein>
    <submittedName>
        <fullName evidence="4">Aminopeptidase C</fullName>
    </submittedName>
</protein>
<keyword evidence="2" id="KW-0378">Hydrolase</keyword>
<keyword evidence="1" id="KW-0645">Protease</keyword>
<dbReference type="Proteomes" id="UP001174909">
    <property type="component" value="Unassembled WGS sequence"/>
</dbReference>
<dbReference type="InterPro" id="IPR004134">
    <property type="entry name" value="Peptidase_C1B"/>
</dbReference>
<gene>
    <name evidence="4" type="ORF">GBAR_LOCUS8672</name>
</gene>
<reference evidence="4" key="1">
    <citation type="submission" date="2023-03" db="EMBL/GenBank/DDBJ databases">
        <authorList>
            <person name="Steffen K."/>
            <person name="Cardenas P."/>
        </authorList>
    </citation>
    <scope>NUCLEOTIDE SEQUENCE</scope>
</reference>
<dbReference type="GO" id="GO:0043418">
    <property type="term" value="P:homocysteine catabolic process"/>
    <property type="evidence" value="ECO:0007669"/>
    <property type="project" value="TreeGrafter"/>
</dbReference>
<dbReference type="GO" id="GO:0005737">
    <property type="term" value="C:cytoplasm"/>
    <property type="evidence" value="ECO:0007669"/>
    <property type="project" value="TreeGrafter"/>
</dbReference>
<dbReference type="PANTHER" id="PTHR10363">
    <property type="entry name" value="BLEOMYCIN HYDROLASE"/>
    <property type="match status" value="1"/>
</dbReference>
<dbReference type="GO" id="GO:0070005">
    <property type="term" value="F:cysteine-type aminopeptidase activity"/>
    <property type="evidence" value="ECO:0007669"/>
    <property type="project" value="InterPro"/>
</dbReference>
<keyword evidence="3" id="KW-0788">Thiol protease</keyword>
<evidence type="ECO:0000256" key="3">
    <source>
        <dbReference type="ARBA" id="ARBA00022807"/>
    </source>
</evidence>
<evidence type="ECO:0000256" key="1">
    <source>
        <dbReference type="ARBA" id="ARBA00022670"/>
    </source>
</evidence>
<dbReference type="AlphaFoldDB" id="A0AA35RMD8"/>
<dbReference type="Pfam" id="PF03051">
    <property type="entry name" value="Peptidase_C1_2"/>
    <property type="match status" value="1"/>
</dbReference>
<comment type="caution">
    <text evidence="4">The sequence shown here is derived from an EMBL/GenBank/DDBJ whole genome shotgun (WGS) entry which is preliminary data.</text>
</comment>
<proteinExistence type="predicted"/>
<keyword evidence="4" id="KW-0031">Aminopeptidase</keyword>
<evidence type="ECO:0000313" key="5">
    <source>
        <dbReference type="Proteomes" id="UP001174909"/>
    </source>
</evidence>
<dbReference type="EMBL" id="CASHTH010001293">
    <property type="protein sequence ID" value="CAI8013747.1"/>
    <property type="molecule type" value="Genomic_DNA"/>
</dbReference>
<evidence type="ECO:0000313" key="4">
    <source>
        <dbReference type="EMBL" id="CAI8013747.1"/>
    </source>
</evidence>
<dbReference type="Gene3D" id="3.90.70.10">
    <property type="entry name" value="Cysteine proteinases"/>
    <property type="match status" value="1"/>
</dbReference>
<dbReference type="PANTHER" id="PTHR10363:SF2">
    <property type="entry name" value="BLEOMYCIN HYDROLASE"/>
    <property type="match status" value="1"/>
</dbReference>
<dbReference type="InterPro" id="IPR038765">
    <property type="entry name" value="Papain-like_cys_pep_sf"/>
</dbReference>
<dbReference type="SUPFAM" id="SSF54001">
    <property type="entry name" value="Cysteine proteinases"/>
    <property type="match status" value="1"/>
</dbReference>
<keyword evidence="5" id="KW-1185">Reference proteome</keyword>
<dbReference type="GO" id="GO:0009636">
    <property type="term" value="P:response to toxic substance"/>
    <property type="evidence" value="ECO:0007669"/>
    <property type="project" value="TreeGrafter"/>
</dbReference>
<name>A0AA35RMD8_GEOBA</name>
<organism evidence="4 5">
    <name type="scientific">Geodia barretti</name>
    <name type="common">Barrett's horny sponge</name>
    <dbReference type="NCBI Taxonomy" id="519541"/>
    <lineage>
        <taxon>Eukaryota</taxon>
        <taxon>Metazoa</taxon>
        <taxon>Porifera</taxon>
        <taxon>Demospongiae</taxon>
        <taxon>Heteroscleromorpha</taxon>
        <taxon>Tetractinellida</taxon>
        <taxon>Astrophorina</taxon>
        <taxon>Geodiidae</taxon>
        <taxon>Geodia</taxon>
    </lineage>
</organism>